<keyword evidence="2" id="KW-0378">Hydrolase</keyword>
<keyword evidence="3" id="KW-0326">Glycosidase</keyword>
<dbReference type="Proteomes" id="UP001501594">
    <property type="component" value="Unassembled WGS sequence"/>
</dbReference>
<name>A0ABP8E3Q3_9MICO</name>
<keyword evidence="5" id="KW-1185">Reference proteome</keyword>
<evidence type="ECO:0000313" key="5">
    <source>
        <dbReference type="Proteomes" id="UP001501594"/>
    </source>
</evidence>
<evidence type="ECO:0000256" key="2">
    <source>
        <dbReference type="ARBA" id="ARBA00022801"/>
    </source>
</evidence>
<dbReference type="PRINTS" id="PR00735">
    <property type="entry name" value="GLHYDRLASE8"/>
</dbReference>
<comment type="caution">
    <text evidence="4">The sequence shown here is derived from an EMBL/GenBank/DDBJ whole genome shotgun (WGS) entry which is preliminary data.</text>
</comment>
<organism evidence="4 5">
    <name type="scientific">Frondihabitans peucedani</name>
    <dbReference type="NCBI Taxonomy" id="598626"/>
    <lineage>
        <taxon>Bacteria</taxon>
        <taxon>Bacillati</taxon>
        <taxon>Actinomycetota</taxon>
        <taxon>Actinomycetes</taxon>
        <taxon>Micrococcales</taxon>
        <taxon>Microbacteriaceae</taxon>
        <taxon>Frondihabitans</taxon>
    </lineage>
</organism>
<dbReference type="Pfam" id="PF01270">
    <property type="entry name" value="Glyco_hydro_8"/>
    <property type="match status" value="1"/>
</dbReference>
<dbReference type="EMBL" id="BAABAU010000003">
    <property type="protein sequence ID" value="GAA4266886.1"/>
    <property type="molecule type" value="Genomic_DNA"/>
</dbReference>
<comment type="similarity">
    <text evidence="1">Belongs to the glycosyl hydrolase 8 (cellulase D) family.</text>
</comment>
<evidence type="ECO:0000256" key="1">
    <source>
        <dbReference type="ARBA" id="ARBA00009209"/>
    </source>
</evidence>
<accession>A0ABP8E3Q3</accession>
<gene>
    <name evidence="4" type="ORF">GCM10022256_24980</name>
</gene>
<dbReference type="SUPFAM" id="SSF48208">
    <property type="entry name" value="Six-hairpin glycosidases"/>
    <property type="match status" value="1"/>
</dbReference>
<evidence type="ECO:0008006" key="6">
    <source>
        <dbReference type="Google" id="ProtNLM"/>
    </source>
</evidence>
<reference evidence="5" key="1">
    <citation type="journal article" date="2019" name="Int. J. Syst. Evol. Microbiol.">
        <title>The Global Catalogue of Microorganisms (GCM) 10K type strain sequencing project: providing services to taxonomists for standard genome sequencing and annotation.</title>
        <authorList>
            <consortium name="The Broad Institute Genomics Platform"/>
            <consortium name="The Broad Institute Genome Sequencing Center for Infectious Disease"/>
            <person name="Wu L."/>
            <person name="Ma J."/>
        </authorList>
    </citation>
    <scope>NUCLEOTIDE SEQUENCE [LARGE SCALE GENOMIC DNA]</scope>
    <source>
        <strain evidence="5">JCM 17442</strain>
    </source>
</reference>
<dbReference type="InterPro" id="IPR002037">
    <property type="entry name" value="Glyco_hydro_8"/>
</dbReference>
<evidence type="ECO:0000313" key="4">
    <source>
        <dbReference type="EMBL" id="GAA4266886.1"/>
    </source>
</evidence>
<proteinExistence type="inferred from homology"/>
<dbReference type="InterPro" id="IPR012341">
    <property type="entry name" value="6hp_glycosidase-like_sf"/>
</dbReference>
<protein>
    <recommendedName>
        <fullName evidence="6">Endoglucanase</fullName>
    </recommendedName>
</protein>
<dbReference type="InterPro" id="IPR008928">
    <property type="entry name" value="6-hairpin_glycosidase_sf"/>
</dbReference>
<dbReference type="Gene3D" id="1.50.10.10">
    <property type="match status" value="1"/>
</dbReference>
<sequence length="401" mass="41366">MTTRIRTLTVLAVVLALFVTAGVAALAIGLPHREAADPAAIGDPAASSTPTSGAGATTVRSATAIGRAFLAEYVDRSGSGAGRVVRRDQGGDTVSEGQAYGMLVAVGTGDEKTFRSIWTWTRKHLQRSDGLLAWRWDDGKVVDDMPASDADLDAARALVLAGTAFGDPAFTKAGTALGSDLLDEMTVETPDGRILLPGPWADGAGPWSYNPSYAAPATFALMARTTKDPRWTELATGSRAVTAKILRGAALPSDWAQVRLDGTVVPLPSATGNGGTVQYGYDAGRLAVRYAESCSSTDVALAADLAAPLAGKDPLPMQLDLGGTATNGDQNPLGYVARAAARAASGQQEAAESDLRKADDLARSTPTYYGDAWDALGALQLRTDSLGSCSPLASQASPKGQ</sequence>
<dbReference type="RefSeq" id="WP_344796663.1">
    <property type="nucleotide sequence ID" value="NZ_BAABAU010000003.1"/>
</dbReference>
<evidence type="ECO:0000256" key="3">
    <source>
        <dbReference type="ARBA" id="ARBA00023295"/>
    </source>
</evidence>